<proteinExistence type="inferred from homology"/>
<evidence type="ECO:0000256" key="10">
    <source>
        <dbReference type="ARBA" id="ARBA00023212"/>
    </source>
</evidence>
<organism evidence="20 21">
    <name type="scientific">Mesocricetus auratus</name>
    <name type="common">Golden hamster</name>
    <dbReference type="NCBI Taxonomy" id="10036"/>
    <lineage>
        <taxon>Eukaryota</taxon>
        <taxon>Metazoa</taxon>
        <taxon>Chordata</taxon>
        <taxon>Craniata</taxon>
        <taxon>Vertebrata</taxon>
        <taxon>Euteleostomi</taxon>
        <taxon>Mammalia</taxon>
        <taxon>Eutheria</taxon>
        <taxon>Euarchontoglires</taxon>
        <taxon>Glires</taxon>
        <taxon>Rodentia</taxon>
        <taxon>Myomorpha</taxon>
        <taxon>Muroidea</taxon>
        <taxon>Cricetidae</taxon>
        <taxon>Cricetinae</taxon>
        <taxon>Mesocricetus</taxon>
    </lineage>
</organism>
<dbReference type="Pfam" id="PF17751">
    <property type="entry name" value="SKICH"/>
    <property type="match status" value="1"/>
</dbReference>
<keyword evidence="9" id="KW-0472">Membrane</keyword>
<evidence type="ECO:0000256" key="12">
    <source>
        <dbReference type="ARBA" id="ARBA00037854"/>
    </source>
</evidence>
<evidence type="ECO:0000313" key="21">
    <source>
        <dbReference type="RefSeq" id="XP_040605500.1"/>
    </source>
</evidence>
<feature type="coiled-coil region" evidence="17">
    <location>
        <begin position="135"/>
        <end position="348"/>
    </location>
</feature>
<dbReference type="PROSITE" id="PS51905">
    <property type="entry name" value="ZF_UBZ1"/>
    <property type="match status" value="1"/>
</dbReference>
<evidence type="ECO:0000259" key="19">
    <source>
        <dbReference type="PROSITE" id="PS51905"/>
    </source>
</evidence>
<dbReference type="PANTHER" id="PTHR31915:SF4">
    <property type="entry name" value="CALCIUM-BINDING AND COILED-COIL DOMAIN-CONTAINING PROTEIN 2"/>
    <property type="match status" value="1"/>
</dbReference>
<evidence type="ECO:0000313" key="20">
    <source>
        <dbReference type="Proteomes" id="UP000886700"/>
    </source>
</evidence>
<keyword evidence="20" id="KW-1185">Reference proteome</keyword>
<dbReference type="InterPro" id="IPR041641">
    <property type="entry name" value="CALCOCO1/2_Zn_UBZ1"/>
</dbReference>
<keyword evidence="8 17" id="KW-0175">Coiled coil</keyword>
<dbReference type="InterPro" id="IPR051002">
    <property type="entry name" value="UBA_autophagy_assoc_protein"/>
</dbReference>
<protein>
    <recommendedName>
        <fullName evidence="14">Calcium-binding and coiled-coil domain-containing protein 2</fullName>
    </recommendedName>
    <alternativeName>
        <fullName evidence="15">Nuclear domain 10 protein NDP52</fullName>
    </alternativeName>
</protein>
<sequence length="442" mass="51263">MEKTIDEPPTSAVLLEHCSFSQVVFSSVEKFYVPGGDVTCYYSFTQQFVPRRKDWIGIFKVGWKTTREYYTFMWVALPSDLNKESTKQQEVQFKAYYLPKDDEHYQFCYVDQDGVVRGASIPFQFRPETEEDIVVVTTKGKVEEIEQHNEELLQENQELKDSCASLQKQNSDAQAELQSKQEALEALQSINKKLEQKMEEQKACWETELLQLKEYNQKISSENEKMGLRVEQLQAQLSTQQKEMEELVLRDQDKTEQLQRLKNENSQLVLSLTEQKEQKMKLEQTVENMKKKETMARKKQQELKDENFALSRTLSDNKIVSDVLKREKEKLERENDILKKENNRLVDYMGLHSDSSPDQTQSSDQGAGRQNPGLVYGNPYSGIQESSPPPSLHAAVHADKVREQTPKKQQMQISCLNCPVCGEVFPPTEEQVYEDHVFCHSL</sequence>
<gene>
    <name evidence="21" type="primary">Calcoco2</name>
</gene>
<evidence type="ECO:0000256" key="14">
    <source>
        <dbReference type="ARBA" id="ARBA00040931"/>
    </source>
</evidence>
<evidence type="ECO:0000256" key="9">
    <source>
        <dbReference type="ARBA" id="ARBA00023136"/>
    </source>
</evidence>
<dbReference type="CDD" id="cd21968">
    <property type="entry name" value="Zn-C2H2_CALCOCO2"/>
    <property type="match status" value="1"/>
</dbReference>
<dbReference type="PANTHER" id="PTHR31915">
    <property type="entry name" value="SKICH DOMAIN-CONTAINING PROTEIN"/>
    <property type="match status" value="1"/>
</dbReference>
<evidence type="ECO:0000256" key="5">
    <source>
        <dbReference type="ARBA" id="ARBA00022771"/>
    </source>
</evidence>
<reference evidence="21" key="1">
    <citation type="submission" date="2025-08" db="UniProtKB">
        <authorList>
            <consortium name="RefSeq"/>
        </authorList>
    </citation>
    <scope>IDENTIFICATION</scope>
    <source>
        <tissue evidence="21">Liver</tissue>
    </source>
</reference>
<dbReference type="Proteomes" id="UP000886700">
    <property type="component" value="Unplaced"/>
</dbReference>
<name>A0ABM2XS23_MESAU</name>
<keyword evidence="7" id="KW-0072">Autophagy</keyword>
<evidence type="ECO:0000256" key="11">
    <source>
        <dbReference type="ARBA" id="ARBA00023329"/>
    </source>
</evidence>
<keyword evidence="3" id="KW-0963">Cytoplasm</keyword>
<keyword evidence="5 16" id="KW-0863">Zinc-finger</keyword>
<evidence type="ECO:0000256" key="16">
    <source>
        <dbReference type="PROSITE-ProRule" id="PRU01253"/>
    </source>
</evidence>
<evidence type="ECO:0000256" key="6">
    <source>
        <dbReference type="ARBA" id="ARBA00022833"/>
    </source>
</evidence>
<feature type="compositionally biased region" description="Basic and acidic residues" evidence="18">
    <location>
        <begin position="396"/>
        <end position="405"/>
    </location>
</feature>
<evidence type="ECO:0000256" key="7">
    <source>
        <dbReference type="ARBA" id="ARBA00023006"/>
    </source>
</evidence>
<evidence type="ECO:0000256" key="2">
    <source>
        <dbReference type="ARBA" id="ARBA00004556"/>
    </source>
</evidence>
<comment type="similarity">
    <text evidence="13">Belongs to the CALCOCO family.</text>
</comment>
<evidence type="ECO:0000256" key="13">
    <source>
        <dbReference type="ARBA" id="ARBA00037963"/>
    </source>
</evidence>
<dbReference type="GeneID" id="101841360"/>
<feature type="domain" description="UBZ1-type" evidence="19">
    <location>
        <begin position="415"/>
        <end position="440"/>
    </location>
</feature>
<accession>A0ABM2XS23</accession>
<dbReference type="InterPro" id="IPR041611">
    <property type="entry name" value="SKICH"/>
</dbReference>
<evidence type="ECO:0000256" key="18">
    <source>
        <dbReference type="SAM" id="MobiDB-lite"/>
    </source>
</evidence>
<evidence type="ECO:0000256" key="4">
    <source>
        <dbReference type="ARBA" id="ARBA00022723"/>
    </source>
</evidence>
<evidence type="ECO:0000256" key="1">
    <source>
        <dbReference type="ARBA" id="ARBA00004245"/>
    </source>
</evidence>
<evidence type="ECO:0000256" key="3">
    <source>
        <dbReference type="ARBA" id="ARBA00022490"/>
    </source>
</evidence>
<dbReference type="Gene3D" id="2.60.40.2840">
    <property type="match status" value="1"/>
</dbReference>
<dbReference type="RefSeq" id="XP_040605500.1">
    <property type="nucleotide sequence ID" value="XM_040749566.1"/>
</dbReference>
<feature type="region of interest" description="Disordered" evidence="18">
    <location>
        <begin position="349"/>
        <end position="405"/>
    </location>
</feature>
<keyword evidence="10" id="KW-0206">Cytoskeleton</keyword>
<evidence type="ECO:0000256" key="15">
    <source>
        <dbReference type="ARBA" id="ARBA00041519"/>
    </source>
</evidence>
<comment type="subcellular location">
    <subcellularLocation>
        <location evidence="1">Cytoplasm</location>
        <location evidence="1">Cytoskeleton</location>
    </subcellularLocation>
    <subcellularLocation>
        <location evidence="2">Cytoplasm</location>
        <location evidence="2">Perinuclear region</location>
    </subcellularLocation>
    <subcellularLocation>
        <location evidence="12">Cytoplasmic vesicle</location>
        <location evidence="12">Autophagosome membrane</location>
        <topology evidence="12">Peripheral membrane protein</topology>
    </subcellularLocation>
</comment>
<evidence type="ECO:0000256" key="8">
    <source>
        <dbReference type="ARBA" id="ARBA00023054"/>
    </source>
</evidence>
<feature type="compositionally biased region" description="Low complexity" evidence="18">
    <location>
        <begin position="353"/>
        <end position="365"/>
    </location>
</feature>
<evidence type="ECO:0000256" key="17">
    <source>
        <dbReference type="SAM" id="Coils"/>
    </source>
</evidence>
<keyword evidence="4" id="KW-0479">Metal-binding</keyword>
<keyword evidence="6" id="KW-0862">Zinc</keyword>
<keyword evidence="11" id="KW-0968">Cytoplasmic vesicle</keyword>